<dbReference type="STRING" id="426701.SAMN04488098_10042"/>
<keyword evidence="2" id="KW-1185">Reference proteome</keyword>
<dbReference type="AlphaFoldDB" id="A0A1G8WFB3"/>
<proteinExistence type="predicted"/>
<organism evidence="1 2">
    <name type="scientific">Alkalibacterium thalassium</name>
    <dbReference type="NCBI Taxonomy" id="426701"/>
    <lineage>
        <taxon>Bacteria</taxon>
        <taxon>Bacillati</taxon>
        <taxon>Bacillota</taxon>
        <taxon>Bacilli</taxon>
        <taxon>Lactobacillales</taxon>
        <taxon>Carnobacteriaceae</taxon>
        <taxon>Alkalibacterium</taxon>
    </lineage>
</organism>
<dbReference type="Gene3D" id="3.20.20.80">
    <property type="entry name" value="Glycosidases"/>
    <property type="match status" value="1"/>
</dbReference>
<protein>
    <submittedName>
        <fullName evidence="1">Glycosyl hydrolase family 1</fullName>
    </submittedName>
</protein>
<dbReference type="SUPFAM" id="SSF51445">
    <property type="entry name" value="(Trans)glycosidases"/>
    <property type="match status" value="1"/>
</dbReference>
<dbReference type="EMBL" id="FNFK01000004">
    <property type="protein sequence ID" value="SDJ76968.1"/>
    <property type="molecule type" value="Genomic_DNA"/>
</dbReference>
<dbReference type="GO" id="GO:0016787">
    <property type="term" value="F:hydrolase activity"/>
    <property type="evidence" value="ECO:0007669"/>
    <property type="project" value="UniProtKB-KW"/>
</dbReference>
<name>A0A1G8WFB3_9LACT</name>
<dbReference type="InterPro" id="IPR017853">
    <property type="entry name" value="GH"/>
</dbReference>
<dbReference type="Proteomes" id="UP000199433">
    <property type="component" value="Unassembled WGS sequence"/>
</dbReference>
<reference evidence="2" key="1">
    <citation type="submission" date="2016-10" db="EMBL/GenBank/DDBJ databases">
        <authorList>
            <person name="Varghese N."/>
            <person name="Submissions S."/>
        </authorList>
    </citation>
    <scope>NUCLEOTIDE SEQUENCE [LARGE SCALE GENOMIC DNA]</scope>
    <source>
        <strain evidence="2">DSM 19181</strain>
    </source>
</reference>
<keyword evidence="1" id="KW-0378">Hydrolase</keyword>
<gene>
    <name evidence="1" type="ORF">SAMN04488098_10042</name>
</gene>
<evidence type="ECO:0000313" key="1">
    <source>
        <dbReference type="EMBL" id="SDJ76968.1"/>
    </source>
</evidence>
<accession>A0A1G8WFB3</accession>
<sequence length="81" mass="9487">MRRLCLSVDIWDEFRFIFLDKSIKMEDGDLELIQEGTVDFISFSYYMSRTDKKEQTPEELGQGNLIGGVKNPFLEASDWGW</sequence>
<evidence type="ECO:0000313" key="2">
    <source>
        <dbReference type="Proteomes" id="UP000199433"/>
    </source>
</evidence>